<feature type="compositionally biased region" description="Acidic residues" evidence="7">
    <location>
        <begin position="33"/>
        <end position="42"/>
    </location>
</feature>
<evidence type="ECO:0000256" key="4">
    <source>
        <dbReference type="ARBA" id="ARBA00022692"/>
    </source>
</evidence>
<dbReference type="Pfam" id="PF04972">
    <property type="entry name" value="BON"/>
    <property type="match status" value="1"/>
</dbReference>
<feature type="compositionally biased region" description="Basic and acidic residues" evidence="7">
    <location>
        <begin position="460"/>
        <end position="469"/>
    </location>
</feature>
<sequence>MLLWSVACLSGITDLTAPAAAFAQTQPPPATGDAEEPEEGPDESLSGQAIEVAPATEDPAIAGRLEDILRRLEDVGWVADPGVRVEEGIVTLRGVAESPDRRKLIGDLARNVEGVAIVINAMEVAPPDPLDLTRITATLRAWLTDAIAAIPYLLFAVVVLGLTFLAARLARRLARAFFGPRIENALLETVAVRAVAIAVGVVGVYLVLSVCGLTGLAAGVLGGAGLGGLVVGFAFRNIAENFLASVLLSMSQPFQAGDVVEIADELGVVQKVTTRGTWLMSLDGNHIQIPNGTVYTSVIRNLTANPNVRQTFIVGMDYADGVAVAQQVIDDALRSHPAVLTEPEPMVLLDELGASTVNLKVYFWCDGVANSGLKVRSSVIRRVKRAVEDAGLTMPDEAREVIFPKGVPLRGDLSGLQSDDDAAPPRRSDDPPAVRIETPAEPMVSAGEGDLASDTDELNDQARRSRDPDAAPDLLPDPPPNAPPAATDRT</sequence>
<reference evidence="11 12" key="1">
    <citation type="journal article" date="2020" name="Syst. Appl. Microbiol.">
        <title>Alienimonas chondri sp. nov., a novel planctomycete isolated from the biofilm of the red alga Chondrus crispus.</title>
        <authorList>
            <person name="Vitorino I."/>
            <person name="Albuquerque L."/>
            <person name="Wiegand S."/>
            <person name="Kallscheuer N."/>
            <person name="da Costa M.S."/>
            <person name="Lobo-da-Cunha A."/>
            <person name="Jogler C."/>
            <person name="Lage O.M."/>
        </authorList>
    </citation>
    <scope>NUCLEOTIDE SEQUENCE [LARGE SCALE GENOMIC DNA]</scope>
    <source>
        <strain evidence="11 12">LzC2</strain>
    </source>
</reference>
<protein>
    <recommendedName>
        <fullName evidence="10">BON domain-containing protein</fullName>
    </recommendedName>
</protein>
<feature type="signal peptide" evidence="9">
    <location>
        <begin position="1"/>
        <end position="23"/>
    </location>
</feature>
<dbReference type="Pfam" id="PF21082">
    <property type="entry name" value="MS_channel_3rd"/>
    <property type="match status" value="1"/>
</dbReference>
<feature type="chain" id="PRO_5046089811" description="BON domain-containing protein" evidence="9">
    <location>
        <begin position="24"/>
        <end position="490"/>
    </location>
</feature>
<keyword evidence="3" id="KW-1003">Cell membrane</keyword>
<evidence type="ECO:0000256" key="5">
    <source>
        <dbReference type="ARBA" id="ARBA00022989"/>
    </source>
</evidence>
<feature type="transmembrane region" description="Helical" evidence="8">
    <location>
        <begin position="149"/>
        <end position="170"/>
    </location>
</feature>
<evidence type="ECO:0000259" key="10">
    <source>
        <dbReference type="PROSITE" id="PS50914"/>
    </source>
</evidence>
<evidence type="ECO:0000313" key="11">
    <source>
        <dbReference type="EMBL" id="NNJ25426.1"/>
    </source>
</evidence>
<comment type="caution">
    <text evidence="11">The sequence shown here is derived from an EMBL/GenBank/DDBJ whole genome shotgun (WGS) entry which is preliminary data.</text>
</comment>
<dbReference type="InterPro" id="IPR049278">
    <property type="entry name" value="MS_channel_C"/>
</dbReference>
<feature type="transmembrane region" description="Helical" evidence="8">
    <location>
        <begin position="214"/>
        <end position="235"/>
    </location>
</feature>
<feature type="region of interest" description="Disordered" evidence="7">
    <location>
        <begin position="23"/>
        <end position="46"/>
    </location>
</feature>
<keyword evidence="4 8" id="KW-0812">Transmembrane</keyword>
<feature type="compositionally biased region" description="Basic and acidic residues" evidence="7">
    <location>
        <begin position="423"/>
        <end position="432"/>
    </location>
</feature>
<dbReference type="InterPro" id="IPR010920">
    <property type="entry name" value="LSM_dom_sf"/>
</dbReference>
<dbReference type="PANTHER" id="PTHR30221:SF1">
    <property type="entry name" value="SMALL-CONDUCTANCE MECHANOSENSITIVE CHANNEL"/>
    <property type="match status" value="1"/>
</dbReference>
<dbReference type="SUPFAM" id="SSF82689">
    <property type="entry name" value="Mechanosensitive channel protein MscS (YggB), C-terminal domain"/>
    <property type="match status" value="1"/>
</dbReference>
<evidence type="ECO:0000256" key="8">
    <source>
        <dbReference type="SAM" id="Phobius"/>
    </source>
</evidence>
<keyword evidence="5 8" id="KW-1133">Transmembrane helix</keyword>
<comment type="subcellular location">
    <subcellularLocation>
        <location evidence="1">Cell membrane</location>
        <topology evidence="1">Multi-pass membrane protein</topology>
    </subcellularLocation>
</comment>
<comment type="similarity">
    <text evidence="2">Belongs to the MscS (TC 1.A.23) family.</text>
</comment>
<dbReference type="Gene3D" id="2.30.30.60">
    <property type="match status" value="1"/>
</dbReference>
<dbReference type="Gene3D" id="3.30.1340.30">
    <property type="match status" value="1"/>
</dbReference>
<proteinExistence type="inferred from homology"/>
<feature type="domain" description="BON" evidence="10">
    <location>
        <begin position="57"/>
        <end position="126"/>
    </location>
</feature>
<dbReference type="InterPro" id="IPR045275">
    <property type="entry name" value="MscS_archaea/bacteria_type"/>
</dbReference>
<evidence type="ECO:0000256" key="7">
    <source>
        <dbReference type="SAM" id="MobiDB-lite"/>
    </source>
</evidence>
<evidence type="ECO:0000256" key="1">
    <source>
        <dbReference type="ARBA" id="ARBA00004651"/>
    </source>
</evidence>
<dbReference type="SUPFAM" id="SSF50182">
    <property type="entry name" value="Sm-like ribonucleoproteins"/>
    <property type="match status" value="1"/>
</dbReference>
<dbReference type="PANTHER" id="PTHR30221">
    <property type="entry name" value="SMALL-CONDUCTANCE MECHANOSENSITIVE CHANNEL"/>
    <property type="match status" value="1"/>
</dbReference>
<name>A0ABX1VEG0_9PLAN</name>
<evidence type="ECO:0000256" key="3">
    <source>
        <dbReference type="ARBA" id="ARBA00022475"/>
    </source>
</evidence>
<gene>
    <name evidence="11" type="ORF">LzC2_14960</name>
</gene>
<keyword evidence="6 8" id="KW-0472">Membrane</keyword>
<dbReference type="InterPro" id="IPR007055">
    <property type="entry name" value="BON_dom"/>
</dbReference>
<keyword evidence="12" id="KW-1185">Reference proteome</keyword>
<dbReference type="InterPro" id="IPR006685">
    <property type="entry name" value="MscS_channel_2nd"/>
</dbReference>
<organism evidence="11 12">
    <name type="scientific">Alienimonas chondri</name>
    <dbReference type="NCBI Taxonomy" id="2681879"/>
    <lineage>
        <taxon>Bacteria</taxon>
        <taxon>Pseudomonadati</taxon>
        <taxon>Planctomycetota</taxon>
        <taxon>Planctomycetia</taxon>
        <taxon>Planctomycetales</taxon>
        <taxon>Planctomycetaceae</taxon>
        <taxon>Alienimonas</taxon>
    </lineage>
</organism>
<dbReference type="EMBL" id="WTPX01000036">
    <property type="protein sequence ID" value="NNJ25426.1"/>
    <property type="molecule type" value="Genomic_DNA"/>
</dbReference>
<accession>A0ABX1VEG0</accession>
<keyword evidence="9" id="KW-0732">Signal</keyword>
<dbReference type="Proteomes" id="UP000609651">
    <property type="component" value="Unassembled WGS sequence"/>
</dbReference>
<dbReference type="InterPro" id="IPR011066">
    <property type="entry name" value="MscS_channel_C_sf"/>
</dbReference>
<dbReference type="Pfam" id="PF00924">
    <property type="entry name" value="MS_channel_2nd"/>
    <property type="match status" value="1"/>
</dbReference>
<dbReference type="Gene3D" id="1.10.287.1260">
    <property type="match status" value="1"/>
</dbReference>
<evidence type="ECO:0000256" key="9">
    <source>
        <dbReference type="SAM" id="SignalP"/>
    </source>
</evidence>
<evidence type="ECO:0000313" key="12">
    <source>
        <dbReference type="Proteomes" id="UP000609651"/>
    </source>
</evidence>
<dbReference type="Gene3D" id="3.30.70.100">
    <property type="match status" value="1"/>
</dbReference>
<evidence type="ECO:0000256" key="2">
    <source>
        <dbReference type="ARBA" id="ARBA00008017"/>
    </source>
</evidence>
<dbReference type="PROSITE" id="PS50914">
    <property type="entry name" value="BON"/>
    <property type="match status" value="1"/>
</dbReference>
<feature type="region of interest" description="Disordered" evidence="7">
    <location>
        <begin position="410"/>
        <end position="490"/>
    </location>
</feature>
<evidence type="ECO:0000256" key="6">
    <source>
        <dbReference type="ARBA" id="ARBA00023136"/>
    </source>
</evidence>
<dbReference type="InterPro" id="IPR023408">
    <property type="entry name" value="MscS_beta-dom_sf"/>
</dbReference>
<feature type="transmembrane region" description="Helical" evidence="8">
    <location>
        <begin position="190"/>
        <end position="208"/>
    </location>
</feature>